<evidence type="ECO:0000256" key="2">
    <source>
        <dbReference type="PIRSR" id="PIRSR610708-1"/>
    </source>
</evidence>
<dbReference type="GO" id="GO:0009223">
    <property type="term" value="P:pyrimidine deoxyribonucleotide catabolic process"/>
    <property type="evidence" value="ECO:0007669"/>
    <property type="project" value="TreeGrafter"/>
</dbReference>
<protein>
    <submittedName>
        <fullName evidence="3">5'(3')-deoxyribonucleotidase</fullName>
    </submittedName>
</protein>
<evidence type="ECO:0000313" key="4">
    <source>
        <dbReference type="Proteomes" id="UP000538666"/>
    </source>
</evidence>
<dbReference type="Proteomes" id="UP000538666">
    <property type="component" value="Unassembled WGS sequence"/>
</dbReference>
<dbReference type="GO" id="GO:0008253">
    <property type="term" value="F:5'-nucleotidase activity"/>
    <property type="evidence" value="ECO:0007669"/>
    <property type="project" value="InterPro"/>
</dbReference>
<name>A0A841K6P7_9BACT</name>
<comment type="similarity">
    <text evidence="1">Belongs to the 5'(3')-deoxyribonucleotidase family.</text>
</comment>
<keyword evidence="4" id="KW-1185">Reference proteome</keyword>
<dbReference type="PANTHER" id="PTHR16504">
    <property type="entry name" value="5'(3')-DEOXYRIBONUCLEOTIDASE"/>
    <property type="match status" value="1"/>
</dbReference>
<dbReference type="PANTHER" id="PTHR16504:SF4">
    <property type="entry name" value="5'(3')-DEOXYRIBONUCLEOTIDASE"/>
    <property type="match status" value="1"/>
</dbReference>
<reference evidence="3 4" key="1">
    <citation type="submission" date="2020-08" db="EMBL/GenBank/DDBJ databases">
        <title>Genomic Encyclopedia of Type Strains, Phase IV (KMG-IV): sequencing the most valuable type-strain genomes for metagenomic binning, comparative biology and taxonomic classification.</title>
        <authorList>
            <person name="Goeker M."/>
        </authorList>
    </citation>
    <scope>NUCLEOTIDE SEQUENCE [LARGE SCALE GENOMIC DNA]</scope>
    <source>
        <strain evidence="3 4">DSM 103733</strain>
    </source>
</reference>
<dbReference type="InterPro" id="IPR036412">
    <property type="entry name" value="HAD-like_sf"/>
</dbReference>
<dbReference type="InterPro" id="IPR010708">
    <property type="entry name" value="5'(3')-deoxyribonucleotidase"/>
</dbReference>
<sequence length="173" mass="20508">MDEVLADTLAEHIARYNRDHTEAVTKADLEGKWLWEIVSVDRQERLEGYLRSEDFFEDLPVIEDSQRVLRELVKDYEVYIATAAMEFPNSFGPKYRWLRKHFPYLHPTHFVYCGDKGILNADYLIDDQPLHFRRFKGEGILYSAPHNLGVSKFRRVDNWRQVAGLFLPDFRLD</sequence>
<comment type="caution">
    <text evidence="3">The sequence shown here is derived from an EMBL/GenBank/DDBJ whole genome shotgun (WGS) entry which is preliminary data.</text>
</comment>
<dbReference type="RefSeq" id="WP_082125261.1">
    <property type="nucleotide sequence ID" value="NZ_JACHEK010000009.1"/>
</dbReference>
<gene>
    <name evidence="3" type="ORF">HNQ77_004230</name>
</gene>
<dbReference type="OrthoDB" id="278110at2"/>
<dbReference type="Pfam" id="PF06941">
    <property type="entry name" value="NT5C"/>
    <property type="match status" value="1"/>
</dbReference>
<accession>A0A841K6P7</accession>
<evidence type="ECO:0000256" key="1">
    <source>
        <dbReference type="ARBA" id="ARBA00009589"/>
    </source>
</evidence>
<organism evidence="3 4">
    <name type="scientific">Silvibacterium bohemicum</name>
    <dbReference type="NCBI Taxonomy" id="1577686"/>
    <lineage>
        <taxon>Bacteria</taxon>
        <taxon>Pseudomonadati</taxon>
        <taxon>Acidobacteriota</taxon>
        <taxon>Terriglobia</taxon>
        <taxon>Terriglobales</taxon>
        <taxon>Acidobacteriaceae</taxon>
        <taxon>Silvibacterium</taxon>
    </lineage>
</organism>
<proteinExistence type="inferred from homology"/>
<evidence type="ECO:0000313" key="3">
    <source>
        <dbReference type="EMBL" id="MBB6146258.1"/>
    </source>
</evidence>
<feature type="active site" description="Proton donor" evidence="2">
    <location>
        <position position="2"/>
    </location>
</feature>
<dbReference type="Gene3D" id="1.10.40.40">
    <property type="entry name" value="Deoxyribonucleotidase, domain 2"/>
    <property type="match status" value="1"/>
</dbReference>
<dbReference type="AlphaFoldDB" id="A0A841K6P7"/>
<dbReference type="InterPro" id="IPR023214">
    <property type="entry name" value="HAD_sf"/>
</dbReference>
<dbReference type="SUPFAM" id="SSF56784">
    <property type="entry name" value="HAD-like"/>
    <property type="match status" value="1"/>
</dbReference>
<dbReference type="Gene3D" id="3.40.50.1000">
    <property type="entry name" value="HAD superfamily/HAD-like"/>
    <property type="match status" value="1"/>
</dbReference>
<dbReference type="EMBL" id="JACHEK010000009">
    <property type="protein sequence ID" value="MBB6146258.1"/>
    <property type="molecule type" value="Genomic_DNA"/>
</dbReference>